<evidence type="ECO:0000256" key="1">
    <source>
        <dbReference type="SAM" id="MobiDB-lite"/>
    </source>
</evidence>
<feature type="compositionally biased region" description="Low complexity" evidence="1">
    <location>
        <begin position="185"/>
        <end position="202"/>
    </location>
</feature>
<feature type="region of interest" description="Disordered" evidence="1">
    <location>
        <begin position="185"/>
        <end position="236"/>
    </location>
</feature>
<feature type="region of interest" description="Disordered" evidence="1">
    <location>
        <begin position="53"/>
        <end position="72"/>
    </location>
</feature>
<reference evidence="3 4" key="1">
    <citation type="submission" date="2023-03" db="EMBL/GenBank/DDBJ databases">
        <title>Draft genome sequence of Streptomyces sp. K1PA1 isolated from peat swamp forest in Thailand.</title>
        <authorList>
            <person name="Klaysubun C."/>
            <person name="Duangmal K."/>
        </authorList>
    </citation>
    <scope>NUCLEOTIDE SEQUENCE [LARGE SCALE GENOMIC DNA]</scope>
    <source>
        <strain evidence="3 4">K1PA1</strain>
    </source>
</reference>
<gene>
    <name evidence="3" type="ORF">P3H78_02520</name>
</gene>
<feature type="domain" description="DUF11" evidence="2">
    <location>
        <begin position="87"/>
        <end position="203"/>
    </location>
</feature>
<dbReference type="InterPro" id="IPR001434">
    <property type="entry name" value="OmcB-like_DUF11"/>
</dbReference>
<organism evidence="3 4">
    <name type="scientific">Streptomyces tropicalis</name>
    <dbReference type="NCBI Taxonomy" id="3034234"/>
    <lineage>
        <taxon>Bacteria</taxon>
        <taxon>Bacillati</taxon>
        <taxon>Actinomycetota</taxon>
        <taxon>Actinomycetes</taxon>
        <taxon>Kitasatosporales</taxon>
        <taxon>Streptomycetaceae</taxon>
        <taxon>Streptomyces</taxon>
    </lineage>
</organism>
<feature type="compositionally biased region" description="Basic and acidic residues" evidence="1">
    <location>
        <begin position="210"/>
        <end position="236"/>
    </location>
</feature>
<dbReference type="Proteomes" id="UP001221150">
    <property type="component" value="Unassembled WGS sequence"/>
</dbReference>
<protein>
    <recommendedName>
        <fullName evidence="2">DUF11 domain-containing protein</fullName>
    </recommendedName>
</protein>
<evidence type="ECO:0000313" key="3">
    <source>
        <dbReference type="EMBL" id="MDF3297516.1"/>
    </source>
</evidence>
<name>A0ABT5ZZF9_9ACTN</name>
<keyword evidence="4" id="KW-1185">Reference proteome</keyword>
<dbReference type="EMBL" id="JARJBB010000001">
    <property type="protein sequence ID" value="MDF3297516.1"/>
    <property type="molecule type" value="Genomic_DNA"/>
</dbReference>
<sequence>MRARTSSAAVTAGPAVTAIVLVTAWTATVQRAYDAQVGDRAVPVIDTFTTTGLAEPRGTATTDPERTDTTGSTGLAFTVVPVSRPSLTITKSHAGTFTRGEGGVYTITVGNATAAAPTNGTAVTVHDALPAGLRADRITGRGWHCTPATLTCTRSDVLPAGHSYPPVTLKVDVSCNARARVTNTATVTGGGDTTTHTATDTTTIKHHGHDGHGHHGEGHDGDGHDGRHDHCDRHDQ</sequence>
<dbReference type="RefSeq" id="WP_276107044.1">
    <property type="nucleotide sequence ID" value="NZ_JARJBB010000001.1"/>
</dbReference>
<proteinExistence type="predicted"/>
<accession>A0ABT5ZZF9</accession>
<dbReference type="Pfam" id="PF01345">
    <property type="entry name" value="DUF11"/>
    <property type="match status" value="1"/>
</dbReference>
<comment type="caution">
    <text evidence="3">The sequence shown here is derived from an EMBL/GenBank/DDBJ whole genome shotgun (WGS) entry which is preliminary data.</text>
</comment>
<evidence type="ECO:0000259" key="2">
    <source>
        <dbReference type="Pfam" id="PF01345"/>
    </source>
</evidence>
<evidence type="ECO:0000313" key="4">
    <source>
        <dbReference type="Proteomes" id="UP001221150"/>
    </source>
</evidence>